<evidence type="ECO:0000313" key="17">
    <source>
        <dbReference type="Proteomes" id="UP000719766"/>
    </source>
</evidence>
<dbReference type="Gene3D" id="2.40.110.10">
    <property type="entry name" value="Butyryl-CoA Dehydrogenase, subunit A, domain 2"/>
    <property type="match status" value="1"/>
</dbReference>
<feature type="active site" description="Proton acceptor" evidence="11">
    <location>
        <position position="449"/>
    </location>
</feature>
<dbReference type="InterPro" id="IPR009100">
    <property type="entry name" value="AcylCoA_DH/oxidase_NM_dom_sf"/>
</dbReference>
<dbReference type="Pfam" id="PF01756">
    <property type="entry name" value="ACOX"/>
    <property type="match status" value="1"/>
</dbReference>
<dbReference type="InterPro" id="IPR029320">
    <property type="entry name" value="Acyl-CoA_ox_N"/>
</dbReference>
<evidence type="ECO:0000256" key="12">
    <source>
        <dbReference type="PIRSR" id="PIRSR000168-2"/>
    </source>
</evidence>
<comment type="similarity">
    <text evidence="3 10">Belongs to the acyl-CoA oxidase family.</text>
</comment>
<dbReference type="PANTHER" id="PTHR10909">
    <property type="entry name" value="ELECTRON TRANSPORT OXIDOREDUCTASE"/>
    <property type="match status" value="1"/>
</dbReference>
<feature type="domain" description="Acyl-CoA oxidase C-alpha1" evidence="15">
    <location>
        <begin position="287"/>
        <end position="462"/>
    </location>
</feature>
<dbReference type="Pfam" id="PF22924">
    <property type="entry name" value="ACOX_C_alpha1"/>
    <property type="match status" value="1"/>
</dbReference>
<dbReference type="InterPro" id="IPR002655">
    <property type="entry name" value="Acyl-CoA_oxidase_C"/>
</dbReference>
<accession>A0A9P7JA24</accession>
<keyword evidence="8" id="KW-0443">Lipid metabolism</keyword>
<dbReference type="Gene3D" id="1.10.540.10">
    <property type="entry name" value="Acyl-CoA dehydrogenase/oxidase, N-terminal domain"/>
    <property type="match status" value="1"/>
</dbReference>
<comment type="caution">
    <text evidence="16">The sequence shown here is derived from an EMBL/GenBank/DDBJ whole genome shotgun (WGS) entry which is preliminary data.</text>
</comment>
<comment type="cofactor">
    <cofactor evidence="1">
        <name>FAD</name>
        <dbReference type="ChEBI" id="CHEBI:57692"/>
    </cofactor>
</comment>
<dbReference type="GO" id="GO:0055088">
    <property type="term" value="P:lipid homeostasis"/>
    <property type="evidence" value="ECO:0007669"/>
    <property type="project" value="TreeGrafter"/>
</dbReference>
<keyword evidence="4 10" id="KW-0285">Flavoprotein</keyword>
<organism evidence="16 17">
    <name type="scientific">Suillus plorans</name>
    <dbReference type="NCBI Taxonomy" id="116603"/>
    <lineage>
        <taxon>Eukaryota</taxon>
        <taxon>Fungi</taxon>
        <taxon>Dikarya</taxon>
        <taxon>Basidiomycota</taxon>
        <taxon>Agaricomycotina</taxon>
        <taxon>Agaricomycetes</taxon>
        <taxon>Agaricomycetidae</taxon>
        <taxon>Boletales</taxon>
        <taxon>Suillineae</taxon>
        <taxon>Suillaceae</taxon>
        <taxon>Suillus</taxon>
    </lineage>
</organism>
<evidence type="ECO:0000256" key="2">
    <source>
        <dbReference type="ARBA" id="ARBA00004275"/>
    </source>
</evidence>
<keyword evidence="17" id="KW-1185">Reference proteome</keyword>
<feature type="domain" description="Acyl-coenzyme A oxidase N-terminal" evidence="14">
    <location>
        <begin position="27"/>
        <end position="127"/>
    </location>
</feature>
<dbReference type="InterPro" id="IPR055060">
    <property type="entry name" value="ACOX_C_alpha1"/>
</dbReference>
<dbReference type="OrthoDB" id="538336at2759"/>
<dbReference type="EMBL" id="JABBWE010000001">
    <property type="protein sequence ID" value="KAG1810381.1"/>
    <property type="molecule type" value="Genomic_DNA"/>
</dbReference>
<dbReference type="GeneID" id="64599281"/>
<evidence type="ECO:0000256" key="11">
    <source>
        <dbReference type="PIRSR" id="PIRSR000168-1"/>
    </source>
</evidence>
<evidence type="ECO:0000256" key="5">
    <source>
        <dbReference type="ARBA" id="ARBA00022827"/>
    </source>
</evidence>
<evidence type="ECO:0000256" key="10">
    <source>
        <dbReference type="PIRNR" id="PIRNR000168"/>
    </source>
</evidence>
<keyword evidence="7" id="KW-0560">Oxidoreductase</keyword>
<keyword evidence="9" id="KW-0576">Peroxisome</keyword>
<evidence type="ECO:0000256" key="1">
    <source>
        <dbReference type="ARBA" id="ARBA00001974"/>
    </source>
</evidence>
<dbReference type="GO" id="GO:0071949">
    <property type="term" value="F:FAD binding"/>
    <property type="evidence" value="ECO:0007669"/>
    <property type="project" value="InterPro"/>
</dbReference>
<dbReference type="Proteomes" id="UP000719766">
    <property type="component" value="Unassembled WGS sequence"/>
</dbReference>
<reference evidence="16" key="1">
    <citation type="journal article" date="2020" name="New Phytol.">
        <title>Comparative genomics reveals dynamic genome evolution in host specialist ectomycorrhizal fungi.</title>
        <authorList>
            <person name="Lofgren L.A."/>
            <person name="Nguyen N.H."/>
            <person name="Vilgalys R."/>
            <person name="Ruytinx J."/>
            <person name="Liao H.L."/>
            <person name="Branco S."/>
            <person name="Kuo A."/>
            <person name="LaButti K."/>
            <person name="Lipzen A."/>
            <person name="Andreopoulos W."/>
            <person name="Pangilinan J."/>
            <person name="Riley R."/>
            <person name="Hundley H."/>
            <person name="Na H."/>
            <person name="Barry K."/>
            <person name="Grigoriev I.V."/>
            <person name="Stajich J.E."/>
            <person name="Kennedy P.G."/>
        </authorList>
    </citation>
    <scope>NUCLEOTIDE SEQUENCE</scope>
    <source>
        <strain evidence="16">S12</strain>
    </source>
</reference>
<evidence type="ECO:0000256" key="3">
    <source>
        <dbReference type="ARBA" id="ARBA00006288"/>
    </source>
</evidence>
<dbReference type="FunFam" id="2.40.110.10:FF:000003">
    <property type="entry name" value="Acyl-coenzyme A oxidase"/>
    <property type="match status" value="1"/>
</dbReference>
<evidence type="ECO:0000313" key="16">
    <source>
        <dbReference type="EMBL" id="KAG1810381.1"/>
    </source>
</evidence>
<name>A0A9P7JA24_9AGAM</name>
<evidence type="ECO:0000256" key="8">
    <source>
        <dbReference type="ARBA" id="ARBA00023098"/>
    </source>
</evidence>
<dbReference type="AlphaFoldDB" id="A0A9P7JA24"/>
<dbReference type="InterPro" id="IPR012258">
    <property type="entry name" value="Acyl-CoA_oxidase"/>
</dbReference>
<comment type="subcellular location">
    <subcellularLocation>
        <location evidence="2">Peroxisome</location>
    </subcellularLocation>
</comment>
<dbReference type="SUPFAM" id="SSF47203">
    <property type="entry name" value="Acyl-CoA dehydrogenase C-terminal domain-like"/>
    <property type="match status" value="2"/>
</dbReference>
<dbReference type="GO" id="GO:0005504">
    <property type="term" value="F:fatty acid binding"/>
    <property type="evidence" value="ECO:0007669"/>
    <property type="project" value="TreeGrafter"/>
</dbReference>
<evidence type="ECO:0000256" key="9">
    <source>
        <dbReference type="ARBA" id="ARBA00023140"/>
    </source>
</evidence>
<evidence type="ECO:0000256" key="7">
    <source>
        <dbReference type="ARBA" id="ARBA00023002"/>
    </source>
</evidence>
<dbReference type="GO" id="GO:0033540">
    <property type="term" value="P:fatty acid beta-oxidation using acyl-CoA oxidase"/>
    <property type="evidence" value="ECO:0007669"/>
    <property type="project" value="TreeGrafter"/>
</dbReference>
<evidence type="ECO:0000256" key="6">
    <source>
        <dbReference type="ARBA" id="ARBA00022832"/>
    </source>
</evidence>
<dbReference type="InterPro" id="IPR036250">
    <property type="entry name" value="AcylCo_DH-like_C"/>
</dbReference>
<protein>
    <recommendedName>
        <fullName evidence="10">Acyl-coenzyme A oxidase</fullName>
    </recommendedName>
</protein>
<dbReference type="PANTHER" id="PTHR10909:SF250">
    <property type="entry name" value="PEROXISOMAL ACYL-COENZYME A OXIDASE 1"/>
    <property type="match status" value="1"/>
</dbReference>
<dbReference type="Pfam" id="PF14749">
    <property type="entry name" value="Acyl-CoA_ox_N"/>
    <property type="match status" value="1"/>
</dbReference>
<evidence type="ECO:0000259" key="15">
    <source>
        <dbReference type="Pfam" id="PF22924"/>
    </source>
</evidence>
<evidence type="ECO:0000256" key="4">
    <source>
        <dbReference type="ARBA" id="ARBA00022630"/>
    </source>
</evidence>
<dbReference type="Gene3D" id="1.20.140.10">
    <property type="entry name" value="Butyryl-CoA Dehydrogenase, subunit A, domain 3"/>
    <property type="match status" value="2"/>
</dbReference>
<dbReference type="RefSeq" id="XP_041168046.1">
    <property type="nucleotide sequence ID" value="XM_041305517.1"/>
</dbReference>
<dbReference type="InterPro" id="IPR037069">
    <property type="entry name" value="AcylCoA_DH/ox_N_sf"/>
</dbReference>
<dbReference type="GO" id="GO:0005777">
    <property type="term" value="C:peroxisome"/>
    <property type="evidence" value="ECO:0007669"/>
    <property type="project" value="UniProtKB-SubCell"/>
</dbReference>
<feature type="binding site" evidence="12">
    <location>
        <position position="187"/>
    </location>
    <ligand>
        <name>FAD</name>
        <dbReference type="ChEBI" id="CHEBI:57692"/>
    </ligand>
</feature>
<evidence type="ECO:0000259" key="14">
    <source>
        <dbReference type="Pfam" id="PF14749"/>
    </source>
</evidence>
<proteinExistence type="inferred from homology"/>
<dbReference type="PIRSF" id="PIRSF000168">
    <property type="entry name" value="Acyl-CoA_oxidase"/>
    <property type="match status" value="1"/>
</dbReference>
<feature type="binding site" evidence="12">
    <location>
        <position position="148"/>
    </location>
    <ligand>
        <name>FAD</name>
        <dbReference type="ChEBI" id="CHEBI:57692"/>
    </ligand>
</feature>
<feature type="domain" description="Acyl-CoA oxidase C-terminal" evidence="13">
    <location>
        <begin position="512"/>
        <end position="682"/>
    </location>
</feature>
<dbReference type="GO" id="GO:0003997">
    <property type="term" value="F:acyl-CoA oxidase activity"/>
    <property type="evidence" value="ECO:0007669"/>
    <property type="project" value="InterPro"/>
</dbReference>
<keyword evidence="6" id="KW-0276">Fatty acid metabolism</keyword>
<sequence>MAPRPRVDVNQQTAADMNAARSQTSINVQTVRNYLYGGQKVWDLRQRLEKIIVQEPLFDKQHRDFLGRTDQYIRAAAIINRLTELRRVHGWSQEEYNTASSLLSEVLSITLHDVAFQPVFLGQGSPALMENYWDLVHEKGIQGCYLQTELGHGTNVARLETTSTYIPETQEFELNSPSLTSTKWWIGALGKSATHGAVQAKLILPDGKDMGPHLFFVQLRSLEDHKPLRGITVGDIGPKASGGMAAQDQGFARFDHVRIPRTNMFSKFAEVTIEGSYIQPPHAKLSYGGMMYIRATMIPSAGWTIAKGRALSIQCNPKCNPLAAATVAIRYTTVRRQGELDAQGLERQVLTYPSTYYRLLPILSRAFVFIELGRYTIKALTQMQERLASRDTSLLPEMHALLCGLKVFVTTQGIIDIETARRSMGGHGYSAFAGLGRLYIEYLPSATFEGDNFVLDGQVVRAATKLCKAVLSSTSAVAELPLPSAYLRLLSTTSEAPPQVTASTWHDVHSVVLLLEWRAALMVKNFTQTPASGDVDANVNQRLARAITEAFVAAQVGEMINNLTNLPSEDARVVGCLYRLYLLTSAESALVDLLSVGLIRHTGAGDPTQDLRLAVKALCLEVLPNVIGLTDAFGFSDWSLDSALGVSDGRVYEALWKRVQMEPMNKDEVTPAYAPYIRPMLQRGQAAAQQKMKLKSRL</sequence>
<gene>
    <name evidence="16" type="ORF">HD556DRAFT_1436129</name>
</gene>
<keyword evidence="5 10" id="KW-0274">FAD</keyword>
<dbReference type="SUPFAM" id="SSF56645">
    <property type="entry name" value="Acyl-CoA dehydrogenase NM domain-like"/>
    <property type="match status" value="1"/>
</dbReference>
<evidence type="ECO:0000259" key="13">
    <source>
        <dbReference type="Pfam" id="PF01756"/>
    </source>
</evidence>
<dbReference type="InterPro" id="IPR046373">
    <property type="entry name" value="Acyl-CoA_Oxase/DH_mid-dom_sf"/>
</dbReference>